<proteinExistence type="predicted"/>
<dbReference type="PANTHER" id="PTHR43080:SF2">
    <property type="entry name" value="CBS DOMAIN-CONTAINING PROTEIN"/>
    <property type="match status" value="1"/>
</dbReference>
<evidence type="ECO:0000313" key="5">
    <source>
        <dbReference type="Proteomes" id="UP001165079"/>
    </source>
</evidence>
<dbReference type="InterPro" id="IPR051257">
    <property type="entry name" value="Diverse_CBS-Domain"/>
</dbReference>
<comment type="caution">
    <text evidence="4">The sequence shown here is derived from an EMBL/GenBank/DDBJ whole genome shotgun (WGS) entry which is preliminary data.</text>
</comment>
<dbReference type="EMBL" id="BSTX01000001">
    <property type="protein sequence ID" value="GLZ76679.1"/>
    <property type="molecule type" value="Genomic_DNA"/>
</dbReference>
<dbReference type="Gene3D" id="3.10.580.10">
    <property type="entry name" value="CBS-domain"/>
    <property type="match status" value="1"/>
</dbReference>
<dbReference type="Pfam" id="PF00571">
    <property type="entry name" value="CBS"/>
    <property type="match status" value="2"/>
</dbReference>
<evidence type="ECO:0000256" key="1">
    <source>
        <dbReference type="ARBA" id="ARBA00023122"/>
    </source>
</evidence>
<dbReference type="Proteomes" id="UP001165079">
    <property type="component" value="Unassembled WGS sequence"/>
</dbReference>
<reference evidence="4" key="1">
    <citation type="submission" date="2023-03" db="EMBL/GenBank/DDBJ databases">
        <title>Actinorhabdospora filicis NBRC 111898.</title>
        <authorList>
            <person name="Ichikawa N."/>
            <person name="Sato H."/>
            <person name="Tonouchi N."/>
        </authorList>
    </citation>
    <scope>NUCLEOTIDE SEQUENCE</scope>
    <source>
        <strain evidence="4">NBRC 111898</strain>
    </source>
</reference>
<name>A0A9W6SGE8_9ACTN</name>
<dbReference type="SUPFAM" id="SSF54631">
    <property type="entry name" value="CBS-domain pair"/>
    <property type="match status" value="1"/>
</dbReference>
<dbReference type="InterPro" id="IPR046342">
    <property type="entry name" value="CBS_dom_sf"/>
</dbReference>
<feature type="domain" description="CBS" evidence="3">
    <location>
        <begin position="66"/>
        <end position="124"/>
    </location>
</feature>
<dbReference type="CDD" id="cd04622">
    <property type="entry name" value="CBS_pair_HRP1_like"/>
    <property type="match status" value="1"/>
</dbReference>
<organism evidence="4 5">
    <name type="scientific">Actinorhabdospora filicis</name>
    <dbReference type="NCBI Taxonomy" id="1785913"/>
    <lineage>
        <taxon>Bacteria</taxon>
        <taxon>Bacillati</taxon>
        <taxon>Actinomycetota</taxon>
        <taxon>Actinomycetes</taxon>
        <taxon>Micromonosporales</taxon>
        <taxon>Micromonosporaceae</taxon>
        <taxon>Actinorhabdospora</taxon>
    </lineage>
</organism>
<feature type="domain" description="CBS" evidence="3">
    <location>
        <begin position="1"/>
        <end position="57"/>
    </location>
</feature>
<evidence type="ECO:0000259" key="3">
    <source>
        <dbReference type="PROSITE" id="PS51371"/>
    </source>
</evidence>
<accession>A0A9W6SGE8</accession>
<dbReference type="PROSITE" id="PS51371">
    <property type="entry name" value="CBS"/>
    <property type="match status" value="2"/>
</dbReference>
<dbReference type="InterPro" id="IPR000644">
    <property type="entry name" value="CBS_dom"/>
</dbReference>
<gene>
    <name evidence="4" type="ORF">Afil01_14860</name>
</gene>
<evidence type="ECO:0000313" key="4">
    <source>
        <dbReference type="EMBL" id="GLZ76679.1"/>
    </source>
</evidence>
<protein>
    <submittedName>
        <fullName evidence="4">Oxidoreductase</fullName>
    </submittedName>
</protein>
<dbReference type="AlphaFoldDB" id="A0A9W6SGE8"/>
<sequence>MTHDPVCLPADTTAVTAAQTMRDHGIGDVLVLGHGELRGIVTDRDLVVRGLASSADPRLTRIGDLATPHPARLSPDDPVDEAVRLMREKRVRRVPVCDPDGRPVGIVSLGDLAAERDPNSALAEISEAPPTT</sequence>
<dbReference type="RefSeq" id="WP_285661843.1">
    <property type="nucleotide sequence ID" value="NZ_BSTX01000001.1"/>
</dbReference>
<keyword evidence="1 2" id="KW-0129">CBS domain</keyword>
<dbReference type="SMART" id="SM00116">
    <property type="entry name" value="CBS"/>
    <property type="match status" value="2"/>
</dbReference>
<dbReference type="PANTHER" id="PTHR43080">
    <property type="entry name" value="CBS DOMAIN-CONTAINING PROTEIN CBSX3, MITOCHONDRIAL"/>
    <property type="match status" value="1"/>
</dbReference>
<evidence type="ECO:0000256" key="2">
    <source>
        <dbReference type="PROSITE-ProRule" id="PRU00703"/>
    </source>
</evidence>
<keyword evidence="5" id="KW-1185">Reference proteome</keyword>